<dbReference type="AlphaFoldDB" id="A0A5N6TQM5"/>
<feature type="signal peptide" evidence="1">
    <location>
        <begin position="1"/>
        <end position="19"/>
    </location>
</feature>
<keyword evidence="1" id="KW-0732">Signal</keyword>
<sequence length="138" mass="15010">MYFSSLFTVALSILSFAAALPLHRLNHSPALFWHVSDFNTGCSPGGCTYDFNITGIASKNTPGFKTHCSGTSVQDDLVFCDDKHVKAKVAPRLYPAWTVQVQHAWLQGEAEFYAGGTANVTSTMKNFTIPVTEVYGVA</sequence>
<dbReference type="Proteomes" id="UP000325780">
    <property type="component" value="Unassembled WGS sequence"/>
</dbReference>
<protein>
    <submittedName>
        <fullName evidence="2">Uncharacterized protein</fullName>
    </submittedName>
</protein>
<evidence type="ECO:0000313" key="2">
    <source>
        <dbReference type="EMBL" id="KAE8148439.1"/>
    </source>
</evidence>
<proteinExistence type="predicted"/>
<dbReference type="OrthoDB" id="3490397at2759"/>
<accession>A0A5N6TQM5</accession>
<name>A0A5N6TQM5_ASPAV</name>
<gene>
    <name evidence="2" type="ORF">BDV25DRAFT_131216</name>
</gene>
<evidence type="ECO:0000256" key="1">
    <source>
        <dbReference type="SAM" id="SignalP"/>
    </source>
</evidence>
<keyword evidence="3" id="KW-1185">Reference proteome</keyword>
<reference evidence="2 3" key="1">
    <citation type="submission" date="2019-04" db="EMBL/GenBank/DDBJ databases">
        <title>Friends and foes A comparative genomics study of 23 Aspergillus species from section Flavi.</title>
        <authorList>
            <consortium name="DOE Joint Genome Institute"/>
            <person name="Kjaerbolling I."/>
            <person name="Vesth T."/>
            <person name="Frisvad J.C."/>
            <person name="Nybo J.L."/>
            <person name="Theobald S."/>
            <person name="Kildgaard S."/>
            <person name="Isbrandt T."/>
            <person name="Kuo A."/>
            <person name="Sato A."/>
            <person name="Lyhne E.K."/>
            <person name="Kogle M.E."/>
            <person name="Wiebenga A."/>
            <person name="Kun R.S."/>
            <person name="Lubbers R.J."/>
            <person name="Makela M.R."/>
            <person name="Barry K."/>
            <person name="Chovatia M."/>
            <person name="Clum A."/>
            <person name="Daum C."/>
            <person name="Haridas S."/>
            <person name="He G."/>
            <person name="LaButti K."/>
            <person name="Lipzen A."/>
            <person name="Mondo S."/>
            <person name="Riley R."/>
            <person name="Salamov A."/>
            <person name="Simmons B.A."/>
            <person name="Magnuson J.K."/>
            <person name="Henrissat B."/>
            <person name="Mortensen U.H."/>
            <person name="Larsen T.O."/>
            <person name="Devries R.P."/>
            <person name="Grigoriev I.V."/>
            <person name="Machida M."/>
            <person name="Baker S.E."/>
            <person name="Andersen M.R."/>
        </authorList>
    </citation>
    <scope>NUCLEOTIDE SEQUENCE [LARGE SCALE GENOMIC DNA]</scope>
    <source>
        <strain evidence="2 3">IBT 18842</strain>
    </source>
</reference>
<organism evidence="2 3">
    <name type="scientific">Aspergillus avenaceus</name>
    <dbReference type="NCBI Taxonomy" id="36643"/>
    <lineage>
        <taxon>Eukaryota</taxon>
        <taxon>Fungi</taxon>
        <taxon>Dikarya</taxon>
        <taxon>Ascomycota</taxon>
        <taxon>Pezizomycotina</taxon>
        <taxon>Eurotiomycetes</taxon>
        <taxon>Eurotiomycetidae</taxon>
        <taxon>Eurotiales</taxon>
        <taxon>Aspergillaceae</taxon>
        <taxon>Aspergillus</taxon>
        <taxon>Aspergillus subgen. Circumdati</taxon>
    </lineage>
</organism>
<dbReference type="EMBL" id="ML742160">
    <property type="protein sequence ID" value="KAE8148439.1"/>
    <property type="molecule type" value="Genomic_DNA"/>
</dbReference>
<evidence type="ECO:0000313" key="3">
    <source>
        <dbReference type="Proteomes" id="UP000325780"/>
    </source>
</evidence>
<feature type="chain" id="PRO_5024857223" evidence="1">
    <location>
        <begin position="20"/>
        <end position="138"/>
    </location>
</feature>